<dbReference type="RefSeq" id="WP_114693740.1">
    <property type="nucleotide sequence ID" value="NZ_QQOH01000001.1"/>
</dbReference>
<keyword evidence="2" id="KW-1185">Reference proteome</keyword>
<dbReference type="OrthoDB" id="6198716at2"/>
<name>A0A369WPZ4_9GAMM</name>
<sequence length="90" mass="10108">MSKTRDQQYAQIARACLQVLNNVNPAADRSAQIQELYDAIDAAIGDIYKHQQQALDQCYSTLQTIASMDPQQHELEQAIELAAQQLPARH</sequence>
<evidence type="ECO:0000313" key="2">
    <source>
        <dbReference type="Proteomes" id="UP000253769"/>
    </source>
</evidence>
<protein>
    <submittedName>
        <fullName evidence="1">Uncharacterized protein</fullName>
    </submittedName>
</protein>
<organism evidence="1 2">
    <name type="scientific">Motiliproteus coralliicola</name>
    <dbReference type="NCBI Taxonomy" id="2283196"/>
    <lineage>
        <taxon>Bacteria</taxon>
        <taxon>Pseudomonadati</taxon>
        <taxon>Pseudomonadota</taxon>
        <taxon>Gammaproteobacteria</taxon>
        <taxon>Oceanospirillales</taxon>
        <taxon>Oceanospirillaceae</taxon>
        <taxon>Motiliproteus</taxon>
    </lineage>
</organism>
<comment type="caution">
    <text evidence="1">The sequence shown here is derived from an EMBL/GenBank/DDBJ whole genome shotgun (WGS) entry which is preliminary data.</text>
</comment>
<gene>
    <name evidence="1" type="ORF">DV711_00730</name>
</gene>
<evidence type="ECO:0000313" key="1">
    <source>
        <dbReference type="EMBL" id="RDE24158.1"/>
    </source>
</evidence>
<accession>A0A369WPZ4</accession>
<dbReference type="AlphaFoldDB" id="A0A369WPZ4"/>
<dbReference type="EMBL" id="QQOH01000001">
    <property type="protein sequence ID" value="RDE24158.1"/>
    <property type="molecule type" value="Genomic_DNA"/>
</dbReference>
<reference evidence="1 2" key="1">
    <citation type="submission" date="2018-07" db="EMBL/GenBank/DDBJ databases">
        <title>Motiliproteus coralliicola sp. nov., a bacterium isolated from Coral.</title>
        <authorList>
            <person name="Wang G."/>
        </authorList>
    </citation>
    <scope>NUCLEOTIDE SEQUENCE [LARGE SCALE GENOMIC DNA]</scope>
    <source>
        <strain evidence="1 2">C34</strain>
    </source>
</reference>
<proteinExistence type="predicted"/>
<dbReference type="Proteomes" id="UP000253769">
    <property type="component" value="Unassembled WGS sequence"/>
</dbReference>